<feature type="domain" description="Toprim" evidence="12">
    <location>
        <begin position="26"/>
        <end position="75"/>
    </location>
</feature>
<keyword evidence="7" id="KW-0460">Magnesium</keyword>
<evidence type="ECO:0000256" key="2">
    <source>
        <dbReference type="ARBA" id="ARBA00010708"/>
    </source>
</evidence>
<feature type="non-terminal residue" evidence="13">
    <location>
        <position position="1"/>
    </location>
</feature>
<dbReference type="Pfam" id="PF00986">
    <property type="entry name" value="DNA_gyraseB_C"/>
    <property type="match status" value="1"/>
</dbReference>
<dbReference type="GO" id="GO:0005524">
    <property type="term" value="F:ATP binding"/>
    <property type="evidence" value="ECO:0007669"/>
    <property type="project" value="UniProtKB-KW"/>
</dbReference>
<dbReference type="EMBL" id="LBTH01000055">
    <property type="protein sequence ID" value="KKQ34532.1"/>
    <property type="molecule type" value="Genomic_DNA"/>
</dbReference>
<keyword evidence="5" id="KW-0547">Nucleotide-binding</keyword>
<evidence type="ECO:0000259" key="12">
    <source>
        <dbReference type="Pfam" id="PF01751"/>
    </source>
</evidence>
<dbReference type="Gene3D" id="3.40.50.670">
    <property type="match status" value="1"/>
</dbReference>
<dbReference type="Pfam" id="PF01751">
    <property type="entry name" value="Toprim"/>
    <property type="match status" value="1"/>
</dbReference>
<dbReference type="GO" id="GO:0046872">
    <property type="term" value="F:metal ion binding"/>
    <property type="evidence" value="ECO:0007669"/>
    <property type="project" value="UniProtKB-KW"/>
</dbReference>
<dbReference type="GO" id="GO:0006265">
    <property type="term" value="P:DNA topological change"/>
    <property type="evidence" value="ECO:0007669"/>
    <property type="project" value="InterPro"/>
</dbReference>
<organism evidence="13 14">
    <name type="scientific">candidate division WS6 bacterium GW2011_GWA2_37_6</name>
    <dbReference type="NCBI Taxonomy" id="1619087"/>
    <lineage>
        <taxon>Bacteria</taxon>
        <taxon>Candidatus Dojkabacteria</taxon>
    </lineage>
</organism>
<dbReference type="AlphaFoldDB" id="A0A0G0GWS7"/>
<dbReference type="EC" id="5.6.2.2" evidence="3"/>
<evidence type="ECO:0000313" key="13">
    <source>
        <dbReference type="EMBL" id="KKQ34532.1"/>
    </source>
</evidence>
<comment type="similarity">
    <text evidence="2">Belongs to the type II topoisomerase GyrB family.</text>
</comment>
<reference evidence="13 14" key="1">
    <citation type="journal article" date="2015" name="Nature">
        <title>rRNA introns, odd ribosomes, and small enigmatic genomes across a large radiation of phyla.</title>
        <authorList>
            <person name="Brown C.T."/>
            <person name="Hug L.A."/>
            <person name="Thomas B.C."/>
            <person name="Sharon I."/>
            <person name="Castelle C.J."/>
            <person name="Singh A."/>
            <person name="Wilkins M.J."/>
            <person name="Williams K.H."/>
            <person name="Banfield J.F."/>
        </authorList>
    </citation>
    <scope>NUCLEOTIDE SEQUENCE [LARGE SCALE GENOMIC DNA]</scope>
</reference>
<dbReference type="PATRIC" id="fig|1619087.5.peg.664"/>
<dbReference type="GO" id="GO:0003918">
    <property type="term" value="F:DNA topoisomerase type II (double strand cut, ATP-hydrolyzing) activity"/>
    <property type="evidence" value="ECO:0007669"/>
    <property type="project" value="UniProtKB-EC"/>
</dbReference>
<evidence type="ECO:0000256" key="9">
    <source>
        <dbReference type="ARBA" id="ARBA00023125"/>
    </source>
</evidence>
<gene>
    <name evidence="13" type="ORF">US52_C0055G0004</name>
</gene>
<evidence type="ECO:0000256" key="7">
    <source>
        <dbReference type="ARBA" id="ARBA00022842"/>
    </source>
</evidence>
<evidence type="ECO:0000256" key="3">
    <source>
        <dbReference type="ARBA" id="ARBA00012895"/>
    </source>
</evidence>
<name>A0A0G0GWS7_9BACT</name>
<dbReference type="Proteomes" id="UP000034852">
    <property type="component" value="Unassembled WGS sequence"/>
</dbReference>
<feature type="domain" description="DNA gyrase B subunit C-terminal" evidence="11">
    <location>
        <begin position="113"/>
        <end position="171"/>
    </location>
</feature>
<evidence type="ECO:0000256" key="4">
    <source>
        <dbReference type="ARBA" id="ARBA00022723"/>
    </source>
</evidence>
<evidence type="ECO:0000256" key="5">
    <source>
        <dbReference type="ARBA" id="ARBA00022741"/>
    </source>
</evidence>
<comment type="catalytic activity">
    <reaction evidence="1">
        <text>ATP-dependent breakage, passage and rejoining of double-stranded DNA.</text>
        <dbReference type="EC" id="5.6.2.2"/>
    </reaction>
</comment>
<evidence type="ECO:0000256" key="10">
    <source>
        <dbReference type="ARBA" id="ARBA00023235"/>
    </source>
</evidence>
<dbReference type="SMART" id="SM00433">
    <property type="entry name" value="TOP2c"/>
    <property type="match status" value="1"/>
</dbReference>
<keyword evidence="10" id="KW-0413">Isomerase</keyword>
<keyword evidence="6" id="KW-0067">ATP-binding</keyword>
<dbReference type="InterPro" id="IPR006171">
    <property type="entry name" value="TOPRIM_dom"/>
</dbReference>
<dbReference type="PANTHER" id="PTHR45866:SF1">
    <property type="entry name" value="DNA GYRASE SUBUNIT B, MITOCHONDRIAL"/>
    <property type="match status" value="1"/>
</dbReference>
<dbReference type="InterPro" id="IPR000565">
    <property type="entry name" value="Topo_IIA_B"/>
</dbReference>
<evidence type="ECO:0000259" key="11">
    <source>
        <dbReference type="Pfam" id="PF00986"/>
    </source>
</evidence>
<dbReference type="InterPro" id="IPR013759">
    <property type="entry name" value="Topo_IIA_B_C"/>
</dbReference>
<dbReference type="PRINTS" id="PR00418">
    <property type="entry name" value="TPI2FAMILY"/>
</dbReference>
<keyword evidence="9" id="KW-0238">DNA-binding</keyword>
<dbReference type="InterPro" id="IPR002288">
    <property type="entry name" value="DNA_gyrase_B_C"/>
</dbReference>
<evidence type="ECO:0000256" key="8">
    <source>
        <dbReference type="ARBA" id="ARBA00023029"/>
    </source>
</evidence>
<evidence type="ECO:0000313" key="14">
    <source>
        <dbReference type="Proteomes" id="UP000034852"/>
    </source>
</evidence>
<evidence type="ECO:0000256" key="1">
    <source>
        <dbReference type="ARBA" id="ARBA00000185"/>
    </source>
</evidence>
<dbReference type="InterPro" id="IPR001241">
    <property type="entry name" value="Topo_IIA"/>
</dbReference>
<dbReference type="PANTHER" id="PTHR45866">
    <property type="entry name" value="DNA GYRASE/TOPOISOMERASE SUBUNIT B"/>
    <property type="match status" value="1"/>
</dbReference>
<comment type="caution">
    <text evidence="13">The sequence shown here is derived from an EMBL/GenBank/DDBJ whole genome shotgun (WGS) entry which is preliminary data.</text>
</comment>
<dbReference type="SUPFAM" id="SSF56719">
    <property type="entry name" value="Type II DNA topoisomerase"/>
    <property type="match status" value="1"/>
</dbReference>
<proteinExistence type="inferred from homology"/>
<accession>A0A0G0GWS7</accession>
<dbReference type="PRINTS" id="PR01159">
    <property type="entry name" value="DNAGYRASEB"/>
</dbReference>
<keyword evidence="4" id="KW-0479">Metal-binding</keyword>
<dbReference type="InterPro" id="IPR013760">
    <property type="entry name" value="Topo_IIA-like_dom_sf"/>
</dbReference>
<keyword evidence="8" id="KW-0799">Topoisomerase</keyword>
<sequence length="181" mass="21112">YRLDRVFSNQEIKELVVAIGAGVGETFDESKMRYHKVILMNDADVDGEHITTLMLTFFFRHMKEIIKKGYLYVAQPPLFRVETTGNESFWVIDEEAREQKIQELKTARKEIKNVQRFKGLGEMQPVQLWDTTMNPDTRVLKKINIEDAEEADRTFDMLMGAEVGPRKKFIQTYSKTAELDI</sequence>
<protein>
    <recommendedName>
        <fullName evidence="3">DNA topoisomerase (ATP-hydrolyzing)</fullName>
        <ecNumber evidence="3">5.6.2.2</ecNumber>
    </recommendedName>
</protein>
<evidence type="ECO:0000256" key="6">
    <source>
        <dbReference type="ARBA" id="ARBA00022840"/>
    </source>
</evidence>
<dbReference type="GO" id="GO:0003677">
    <property type="term" value="F:DNA binding"/>
    <property type="evidence" value="ECO:0007669"/>
    <property type="project" value="UniProtKB-KW"/>
</dbReference>